<evidence type="ECO:0000259" key="1">
    <source>
        <dbReference type="PROSITE" id="PS50994"/>
    </source>
</evidence>
<dbReference type="GO" id="GO:0003676">
    <property type="term" value="F:nucleic acid binding"/>
    <property type="evidence" value="ECO:0007669"/>
    <property type="project" value="InterPro"/>
</dbReference>
<dbReference type="Proteomes" id="UP000294192">
    <property type="component" value="Unassembled WGS sequence"/>
</dbReference>
<dbReference type="InterPro" id="IPR001584">
    <property type="entry name" value="Integrase_cat-core"/>
</dbReference>
<dbReference type="InterPro" id="IPR053392">
    <property type="entry name" value="Transposase_IS30-like"/>
</dbReference>
<comment type="caution">
    <text evidence="2">The sequence shown here is derived from an EMBL/GenBank/DDBJ whole genome shotgun (WGS) entry which is preliminary data.</text>
</comment>
<protein>
    <submittedName>
        <fullName evidence="2">IS30 family transposase</fullName>
    </submittedName>
</protein>
<dbReference type="GO" id="GO:0004803">
    <property type="term" value="F:transposase activity"/>
    <property type="evidence" value="ECO:0007669"/>
    <property type="project" value="TreeGrafter"/>
</dbReference>
<dbReference type="PROSITE" id="PS50994">
    <property type="entry name" value="INTEGRASE"/>
    <property type="match status" value="1"/>
</dbReference>
<dbReference type="GO" id="GO:0015074">
    <property type="term" value="P:DNA integration"/>
    <property type="evidence" value="ECO:0007669"/>
    <property type="project" value="InterPro"/>
</dbReference>
<evidence type="ECO:0000313" key="3">
    <source>
        <dbReference type="Proteomes" id="UP000294192"/>
    </source>
</evidence>
<dbReference type="PANTHER" id="PTHR10948:SF23">
    <property type="entry name" value="TRANSPOSASE INSI FOR INSERTION SEQUENCE ELEMENT IS30A-RELATED"/>
    <property type="match status" value="1"/>
</dbReference>
<dbReference type="RefSeq" id="WP_131599646.1">
    <property type="nucleotide sequence ID" value="NZ_PSZO01000091.1"/>
</dbReference>
<name>A0A4R0XPM0_9MOLU</name>
<dbReference type="Gene3D" id="3.30.420.10">
    <property type="entry name" value="Ribonuclease H-like superfamily/Ribonuclease H"/>
    <property type="match status" value="1"/>
</dbReference>
<sequence>KLPIENYPEFSKLFLKYFDKKWHGVEATWTRIKIEKPNISMPSLKQTFNLINSNKWVITKKERLRGKYRKGGKRSGGYFSKFNTKYVLPIWTRNKSINSRKDFGHWEIDLVIGKKSYGKRNLLTLTERKTRMMIIAPIKSKSPHVLNATLYKVMKKYRLLIKSITSDNGLEFKALGLFSYRTGIDIYKCNPYASHERGSNENANGLIRREYPKKTDFDTVSDEDIEILMDNINNMPRKIFNFSSAITQYVQELSMVDVNAEMQKIFQKGIDKRAKKTSRRHGYLYIKNFQ</sequence>
<gene>
    <name evidence="2" type="ORF">C4B24_04960</name>
</gene>
<dbReference type="EMBL" id="PSZO01000091">
    <property type="protein sequence ID" value="TCG10270.1"/>
    <property type="molecule type" value="Genomic_DNA"/>
</dbReference>
<feature type="domain" description="Integrase catalytic" evidence="1">
    <location>
        <begin position="97"/>
        <end position="253"/>
    </location>
</feature>
<accession>A0A4R0XPM0</accession>
<dbReference type="NCBIfam" id="NF033563">
    <property type="entry name" value="transpos_IS30"/>
    <property type="match status" value="1"/>
</dbReference>
<dbReference type="SUPFAM" id="SSF53098">
    <property type="entry name" value="Ribonuclease H-like"/>
    <property type="match status" value="1"/>
</dbReference>
<dbReference type="Pfam" id="PF00665">
    <property type="entry name" value="rve"/>
    <property type="match status" value="1"/>
</dbReference>
<dbReference type="GO" id="GO:0005829">
    <property type="term" value="C:cytosol"/>
    <property type="evidence" value="ECO:0007669"/>
    <property type="project" value="TreeGrafter"/>
</dbReference>
<dbReference type="AlphaFoldDB" id="A0A4R0XPM0"/>
<dbReference type="PANTHER" id="PTHR10948">
    <property type="entry name" value="TRANSPOSASE"/>
    <property type="match status" value="1"/>
</dbReference>
<dbReference type="InterPro" id="IPR051917">
    <property type="entry name" value="Transposase-Integrase"/>
</dbReference>
<dbReference type="InterPro" id="IPR012337">
    <property type="entry name" value="RNaseH-like_sf"/>
</dbReference>
<proteinExistence type="predicted"/>
<evidence type="ECO:0000313" key="2">
    <source>
        <dbReference type="EMBL" id="TCG10270.1"/>
    </source>
</evidence>
<keyword evidence="3" id="KW-1185">Reference proteome</keyword>
<feature type="non-terminal residue" evidence="2">
    <location>
        <position position="1"/>
    </location>
</feature>
<dbReference type="InterPro" id="IPR036397">
    <property type="entry name" value="RNaseH_sf"/>
</dbReference>
<dbReference type="GO" id="GO:0032196">
    <property type="term" value="P:transposition"/>
    <property type="evidence" value="ECO:0007669"/>
    <property type="project" value="TreeGrafter"/>
</dbReference>
<dbReference type="OrthoDB" id="396854at2"/>
<organism evidence="2 3">
    <name type="scientific">Mycoplasma marinum</name>
    <dbReference type="NCBI Taxonomy" id="1937190"/>
    <lineage>
        <taxon>Bacteria</taxon>
        <taxon>Bacillati</taxon>
        <taxon>Mycoplasmatota</taxon>
        <taxon>Mollicutes</taxon>
        <taxon>Mycoplasmataceae</taxon>
        <taxon>Mycoplasma</taxon>
    </lineage>
</organism>
<reference evidence="2 3" key="1">
    <citation type="submission" date="2018-02" db="EMBL/GenBank/DDBJ databases">
        <title>Mycoplasma marinum and Mycoplasma todarodis sp. nov., moderately halophilic and psychrotolerant mycoplasmas isolated from cephalopods.</title>
        <authorList>
            <person name="Viver T."/>
        </authorList>
    </citation>
    <scope>NUCLEOTIDE SEQUENCE [LARGE SCALE GENOMIC DNA]</scope>
    <source>
        <strain evidence="2 3">PE</strain>
    </source>
</reference>